<dbReference type="InterPro" id="IPR003826">
    <property type="entry name" value="AdoMetDC_fam_prok"/>
</dbReference>
<reference evidence="10 11" key="1">
    <citation type="submission" date="2023-08" db="EMBL/GenBank/DDBJ databases">
        <title>Achromobacter seleniivolatilans sp. nov., isolated from seleniferous soil.</title>
        <authorList>
            <person name="Zhang S."/>
            <person name="Li K."/>
            <person name="Peng J."/>
            <person name="Zhao Q."/>
            <person name="Wang H."/>
            <person name="Guo Y."/>
        </authorList>
    </citation>
    <scope>NUCLEOTIDE SEQUENCE [LARGE SCALE GENOMIC DNA]</scope>
    <source>
        <strain evidence="10 11">R39</strain>
    </source>
</reference>
<dbReference type="Gene3D" id="3.60.90.10">
    <property type="entry name" value="S-adenosylmethionine decarboxylase"/>
    <property type="match status" value="1"/>
</dbReference>
<dbReference type="RefSeq" id="WP_306937337.1">
    <property type="nucleotide sequence ID" value="NZ_CP132976.1"/>
</dbReference>
<dbReference type="PANTHER" id="PTHR33866">
    <property type="entry name" value="S-ADENOSYLMETHIONINE DECARBOXYLASE PROENZYME"/>
    <property type="match status" value="1"/>
</dbReference>
<keyword evidence="9" id="KW-0670">Pyruvate</keyword>
<keyword evidence="11" id="KW-1185">Reference proteome</keyword>
<evidence type="ECO:0000256" key="7">
    <source>
        <dbReference type="ARBA" id="ARBA00023239"/>
    </source>
</evidence>
<keyword evidence="6" id="KW-0865">Zymogen</keyword>
<evidence type="ECO:0000256" key="5">
    <source>
        <dbReference type="ARBA" id="ARBA00023115"/>
    </source>
</evidence>
<dbReference type="Proteomes" id="UP001234798">
    <property type="component" value="Chromosome"/>
</dbReference>
<evidence type="ECO:0000256" key="4">
    <source>
        <dbReference type="ARBA" id="ARBA00023066"/>
    </source>
</evidence>
<dbReference type="EMBL" id="CP132976">
    <property type="protein sequence ID" value="WMD18322.1"/>
    <property type="molecule type" value="Genomic_DNA"/>
</dbReference>
<accession>A0ABY9LU87</accession>
<organism evidence="10 11">
    <name type="scientific">Achromobacter seleniivolatilans</name>
    <dbReference type="NCBI Taxonomy" id="3047478"/>
    <lineage>
        <taxon>Bacteria</taxon>
        <taxon>Pseudomonadati</taxon>
        <taxon>Pseudomonadota</taxon>
        <taxon>Betaproteobacteria</taxon>
        <taxon>Burkholderiales</taxon>
        <taxon>Alcaligenaceae</taxon>
        <taxon>Achromobacter</taxon>
    </lineage>
</organism>
<keyword evidence="7" id="KW-0456">Lyase</keyword>
<evidence type="ECO:0000256" key="8">
    <source>
        <dbReference type="ARBA" id="ARBA00023270"/>
    </source>
</evidence>
<keyword evidence="4" id="KW-0745">Spermidine biosynthesis</keyword>
<evidence type="ECO:0000256" key="9">
    <source>
        <dbReference type="ARBA" id="ARBA00023317"/>
    </source>
</evidence>
<keyword evidence="5" id="KW-0620">Polyamine biosynthesis</keyword>
<proteinExistence type="predicted"/>
<protein>
    <submittedName>
        <fullName evidence="10">S-adenosylmethionine decarboxylase</fullName>
    </submittedName>
</protein>
<name>A0ABY9LU87_9BURK</name>
<sequence length="172" mass="19111">MPIGTNINQPVLLGVENTPLIANHEQREHFGEHMTIDGYGGSQAKLDHSSHILQGLSLLVDRLGMKPLAEPVIYYAKGNDKKDPGGWTGILAIEESHISIHTFPAIGFVTADVYTCRNGMAQREIVDFFREHFSLKEIEVNFLRRGMHFMALAMSRSSLDAQKQKVAANAQP</sequence>
<evidence type="ECO:0000256" key="3">
    <source>
        <dbReference type="ARBA" id="ARBA00022813"/>
    </source>
</evidence>
<comment type="cofactor">
    <cofactor evidence="1">
        <name>pyruvate</name>
        <dbReference type="ChEBI" id="CHEBI:15361"/>
    </cofactor>
</comment>
<keyword evidence="2" id="KW-0210">Decarboxylase</keyword>
<keyword evidence="3" id="KW-0068">Autocatalytic cleavage</keyword>
<dbReference type="InterPro" id="IPR016067">
    <property type="entry name" value="S-AdoMet_deCO2ase_core"/>
</dbReference>
<evidence type="ECO:0000256" key="6">
    <source>
        <dbReference type="ARBA" id="ARBA00023145"/>
    </source>
</evidence>
<evidence type="ECO:0000313" key="11">
    <source>
        <dbReference type="Proteomes" id="UP001234798"/>
    </source>
</evidence>
<gene>
    <name evidence="10" type="ORF">RAS12_16915</name>
</gene>
<evidence type="ECO:0000256" key="2">
    <source>
        <dbReference type="ARBA" id="ARBA00022793"/>
    </source>
</evidence>
<evidence type="ECO:0000256" key="1">
    <source>
        <dbReference type="ARBA" id="ARBA00001928"/>
    </source>
</evidence>
<dbReference type="Pfam" id="PF02675">
    <property type="entry name" value="AdoMet_dc"/>
    <property type="match status" value="1"/>
</dbReference>
<dbReference type="SUPFAM" id="SSF56276">
    <property type="entry name" value="S-adenosylmethionine decarboxylase"/>
    <property type="match status" value="1"/>
</dbReference>
<keyword evidence="8" id="KW-0704">Schiff base</keyword>
<dbReference type="PANTHER" id="PTHR33866:SF2">
    <property type="entry name" value="S-ADENOSYLMETHIONINE DECARBOXYLASE PROENZYME"/>
    <property type="match status" value="1"/>
</dbReference>
<evidence type="ECO:0000313" key="10">
    <source>
        <dbReference type="EMBL" id="WMD18322.1"/>
    </source>
</evidence>